<name>E7RSA8_9BACT</name>
<organism evidence="2 3">
    <name type="scientific">Hoylesella oralis ATCC 33269</name>
    <dbReference type="NCBI Taxonomy" id="873533"/>
    <lineage>
        <taxon>Bacteria</taxon>
        <taxon>Pseudomonadati</taxon>
        <taxon>Bacteroidota</taxon>
        <taxon>Bacteroidia</taxon>
        <taxon>Bacteroidales</taxon>
        <taxon>Prevotellaceae</taxon>
        <taxon>Hoylesella</taxon>
    </lineage>
</organism>
<comment type="caution">
    <text evidence="2">The sequence shown here is derived from an EMBL/GenBank/DDBJ whole genome shotgun (WGS) entry which is preliminary data.</text>
</comment>
<gene>
    <name evidence="2" type="ORF">HMPREF0663_12176</name>
</gene>
<reference evidence="2" key="1">
    <citation type="submission" date="2011-01" db="EMBL/GenBank/DDBJ databases">
        <authorList>
            <person name="Muzny D."/>
            <person name="Qin X."/>
            <person name="Buhay C."/>
            <person name="Dugan-Rocha S."/>
            <person name="Ding Y."/>
            <person name="Chen G."/>
            <person name="Hawes A."/>
            <person name="Holder M."/>
            <person name="Jhangiani S."/>
            <person name="Johnson A."/>
            <person name="Khan Z."/>
            <person name="Li Z."/>
            <person name="Liu W."/>
            <person name="Liu X."/>
            <person name="Perez L."/>
            <person name="Shen H."/>
            <person name="Wang Q."/>
            <person name="Watt J."/>
            <person name="Xi L."/>
            <person name="Xin Y."/>
            <person name="Zhou J."/>
            <person name="Deng J."/>
            <person name="Jiang H."/>
            <person name="Liu Y."/>
            <person name="Qu J."/>
            <person name="Song X.-Z."/>
            <person name="Zhang L."/>
            <person name="Villasana D."/>
            <person name="Johnson A."/>
            <person name="Liu J."/>
            <person name="Liyanage D."/>
            <person name="Lorensuhewa L."/>
            <person name="Robinson T."/>
            <person name="Song A."/>
            <person name="Song B.-B."/>
            <person name="Dinh H."/>
            <person name="Thornton R."/>
            <person name="Coyle M."/>
            <person name="Francisco L."/>
            <person name="Jackson L."/>
            <person name="Javaid M."/>
            <person name="Korchina V."/>
            <person name="Kovar C."/>
            <person name="Mata R."/>
            <person name="Mathew T."/>
            <person name="Ngo R."/>
            <person name="Nguyen L."/>
            <person name="Nguyen N."/>
            <person name="Okwuonu G."/>
            <person name="Ongeri F."/>
            <person name="Pham C."/>
            <person name="Simmons D."/>
            <person name="Wilczek-Boney K."/>
            <person name="Hale W."/>
            <person name="Jakkamsetti A."/>
            <person name="Pham P."/>
            <person name="Ruth R."/>
            <person name="San Lucas F."/>
            <person name="Warren J."/>
            <person name="Zhang J."/>
            <person name="Zhao Z."/>
            <person name="Zhou C."/>
            <person name="Zhu D."/>
            <person name="Lee S."/>
            <person name="Bess C."/>
            <person name="Blankenburg K."/>
            <person name="Forbes L."/>
            <person name="Fu Q."/>
            <person name="Gubbala S."/>
            <person name="Hirani K."/>
            <person name="Jayaseelan J.C."/>
            <person name="Lara F."/>
            <person name="Munidasa M."/>
            <person name="Palculict T."/>
            <person name="Patil S."/>
            <person name="Pu L.-L."/>
            <person name="Saada N."/>
            <person name="Tang L."/>
            <person name="Weissenberger G."/>
            <person name="Zhu Y."/>
            <person name="Hemphill L."/>
            <person name="Shang Y."/>
            <person name="Youmans B."/>
            <person name="Ayvaz T."/>
            <person name="Ross M."/>
            <person name="Santibanez J."/>
            <person name="Aqrawi P."/>
            <person name="Gross S."/>
            <person name="Joshi V."/>
            <person name="Fowler G."/>
            <person name="Nazareth L."/>
            <person name="Reid J."/>
            <person name="Worley K."/>
            <person name="Petrosino J."/>
            <person name="Highlander S."/>
            <person name="Gibbs R."/>
        </authorList>
    </citation>
    <scope>NUCLEOTIDE SEQUENCE [LARGE SCALE GENOMIC DNA]</scope>
    <source>
        <strain evidence="2">ATCC 33269</strain>
    </source>
</reference>
<evidence type="ECO:0000313" key="3">
    <source>
        <dbReference type="Proteomes" id="UP000005580"/>
    </source>
</evidence>
<accession>E7RSA8</accession>
<proteinExistence type="predicted"/>
<protein>
    <submittedName>
        <fullName evidence="2">Uncharacterized protein</fullName>
    </submittedName>
</protein>
<dbReference type="EMBL" id="AEPE02000006">
    <property type="protein sequence ID" value="EFZ36109.1"/>
    <property type="molecule type" value="Genomic_DNA"/>
</dbReference>
<dbReference type="Proteomes" id="UP000005580">
    <property type="component" value="Unassembled WGS sequence"/>
</dbReference>
<feature type="compositionally biased region" description="Basic and acidic residues" evidence="1">
    <location>
        <begin position="1"/>
        <end position="15"/>
    </location>
</feature>
<dbReference type="HOGENOM" id="CLU_2635138_0_0_10"/>
<evidence type="ECO:0000256" key="1">
    <source>
        <dbReference type="SAM" id="MobiDB-lite"/>
    </source>
</evidence>
<sequence>MPHCKYFDKDRRQDNEEADQSAAGNRHHESRLPSRDKDKSKVNNKVDIPVIRILQREKQMLLNIVEVIAKVKYIGTV</sequence>
<dbReference type="AlphaFoldDB" id="E7RSA8"/>
<feature type="region of interest" description="Disordered" evidence="1">
    <location>
        <begin position="1"/>
        <end position="43"/>
    </location>
</feature>
<feature type="compositionally biased region" description="Basic and acidic residues" evidence="1">
    <location>
        <begin position="26"/>
        <end position="41"/>
    </location>
</feature>
<evidence type="ECO:0000313" key="2">
    <source>
        <dbReference type="EMBL" id="EFZ36109.1"/>
    </source>
</evidence>
<keyword evidence="3" id="KW-1185">Reference proteome</keyword>